<dbReference type="RefSeq" id="WP_183718480.1">
    <property type="nucleotide sequence ID" value="NZ_JACHGO010000003.1"/>
</dbReference>
<gene>
    <name evidence="3" type="ORF">HNQ38_001203</name>
</gene>
<feature type="domain" description="DUF2326" evidence="2">
    <location>
        <begin position="444"/>
        <end position="575"/>
    </location>
</feature>
<dbReference type="InterPro" id="IPR018760">
    <property type="entry name" value="DUF2326"/>
</dbReference>
<organism evidence="3 4">
    <name type="scientific">Desulfovibrio intestinalis</name>
    <dbReference type="NCBI Taxonomy" id="58621"/>
    <lineage>
        <taxon>Bacteria</taxon>
        <taxon>Pseudomonadati</taxon>
        <taxon>Thermodesulfobacteriota</taxon>
        <taxon>Desulfovibrionia</taxon>
        <taxon>Desulfovibrionales</taxon>
        <taxon>Desulfovibrionaceae</taxon>
        <taxon>Desulfovibrio</taxon>
    </lineage>
</organism>
<dbReference type="Pfam" id="PF10088">
    <property type="entry name" value="DUF2326"/>
    <property type="match status" value="1"/>
</dbReference>
<evidence type="ECO:0000256" key="1">
    <source>
        <dbReference type="SAM" id="Coils"/>
    </source>
</evidence>
<dbReference type="Proteomes" id="UP000539075">
    <property type="component" value="Unassembled WGS sequence"/>
</dbReference>
<dbReference type="AlphaFoldDB" id="A0A7W8C3P0"/>
<protein>
    <submittedName>
        <fullName evidence="3">Uncharacterized protein YydD (DUF2326 family)</fullName>
    </submittedName>
</protein>
<dbReference type="InterPro" id="IPR027417">
    <property type="entry name" value="P-loop_NTPase"/>
</dbReference>
<accession>A0A7W8C3P0</accession>
<proteinExistence type="predicted"/>
<feature type="coiled-coil region" evidence="1">
    <location>
        <begin position="324"/>
        <end position="358"/>
    </location>
</feature>
<name>A0A7W8C3P0_9BACT</name>
<comment type="caution">
    <text evidence="3">The sequence shown here is derived from an EMBL/GenBank/DDBJ whole genome shotgun (WGS) entry which is preliminary data.</text>
</comment>
<keyword evidence="1" id="KW-0175">Coiled coil</keyword>
<evidence type="ECO:0000259" key="2">
    <source>
        <dbReference type="Pfam" id="PF10088"/>
    </source>
</evidence>
<feature type="coiled-coil region" evidence="1">
    <location>
        <begin position="382"/>
        <end position="419"/>
    </location>
</feature>
<evidence type="ECO:0000313" key="4">
    <source>
        <dbReference type="Proteomes" id="UP000539075"/>
    </source>
</evidence>
<reference evidence="3 4" key="1">
    <citation type="submission" date="2020-08" db="EMBL/GenBank/DDBJ databases">
        <title>Genomic Encyclopedia of Type Strains, Phase IV (KMG-IV): sequencing the most valuable type-strain genomes for metagenomic binning, comparative biology and taxonomic classification.</title>
        <authorList>
            <person name="Goeker M."/>
        </authorList>
    </citation>
    <scope>NUCLEOTIDE SEQUENCE [LARGE SCALE GENOMIC DNA]</scope>
    <source>
        <strain evidence="3 4">DSM 11275</strain>
    </source>
</reference>
<keyword evidence="4" id="KW-1185">Reference proteome</keyword>
<sequence length="586" mass="67000">MIKKIYASDKRFKAVEFQKGLNVIIAERVEGSGEKDTRNGAGKTTLINIIHFCLGADVKKLGLPYAEIEDWDFYIDITICGKNITAKRSIKKANYIIVSGATDDLPIFAEKDADSGELFYKNDDWKKLLGLCLFNLHDGLRSKYKPSFRSLISYFIRRGVDAYSHPFTHFRNQKTFDFQINNAYLLGLNWEHASEAQEIRDKSSALKALSSAVKAGIVSSQGELEAERVRLEKTILEENKAIETFKVLPQYKELQDRANLLTTKIHHSSNNLLVLRRKLTRYEESIATETPPEGDSVEKLYAEAGMFFSESIKKTLGEAKTFHASVIENRKKFLQTELAEIKNKIIKIENDINSSTDERAKLMRLLQTHGALEEFSLLQTRVVEKQERLETVKTKLSELKNISNEQKEIKARKLELDTKLQRDYELSRPNWEQAVALFNEGSLALYDEPGNLIINTTENGYEFDVEISRSNSEGVGKMKIFCYDMMLVELLAEKNGIDFLIHDSTIYDGVDSRQRAHALQYACSRAEEHDFQYICALNSDMVPYDDFENGFDLCQFVRLTLGDKNPSDSLMGFHFELKKEVGRSPE</sequence>
<dbReference type="Gene3D" id="3.40.50.300">
    <property type="entry name" value="P-loop containing nucleotide triphosphate hydrolases"/>
    <property type="match status" value="1"/>
</dbReference>
<dbReference type="EMBL" id="JACHGO010000003">
    <property type="protein sequence ID" value="MBB5143115.1"/>
    <property type="molecule type" value="Genomic_DNA"/>
</dbReference>
<evidence type="ECO:0000313" key="3">
    <source>
        <dbReference type="EMBL" id="MBB5143115.1"/>
    </source>
</evidence>